<dbReference type="STRING" id="27349.A0A0L6VE47"/>
<feature type="region of interest" description="Disordered" evidence="1">
    <location>
        <begin position="148"/>
        <end position="168"/>
    </location>
</feature>
<evidence type="ECO:0000256" key="1">
    <source>
        <dbReference type="SAM" id="MobiDB-lite"/>
    </source>
</evidence>
<keyword evidence="3" id="KW-1185">Reference proteome</keyword>
<name>A0A0L6VE47_9BASI</name>
<organism evidence="2 3">
    <name type="scientific">Puccinia sorghi</name>
    <dbReference type="NCBI Taxonomy" id="27349"/>
    <lineage>
        <taxon>Eukaryota</taxon>
        <taxon>Fungi</taxon>
        <taxon>Dikarya</taxon>
        <taxon>Basidiomycota</taxon>
        <taxon>Pucciniomycotina</taxon>
        <taxon>Pucciniomycetes</taxon>
        <taxon>Pucciniales</taxon>
        <taxon>Pucciniaceae</taxon>
        <taxon>Puccinia</taxon>
    </lineage>
</organism>
<dbReference type="Proteomes" id="UP000037035">
    <property type="component" value="Unassembled WGS sequence"/>
</dbReference>
<proteinExistence type="predicted"/>
<gene>
    <name evidence="2" type="ORF">VP01_1812g4</name>
</gene>
<sequence>MPAQNHLTSIGRLVNHDDGQGPPSIVASRSEPSIHQHKAQEASNIGPIQPATQATPPVHSPYPQGAQGGMQDLNHRPKPISNQVPPAATSLIRWGHTEELLGTIQHLGQMPEQDRLPAASMMMFTGLQEVDAGMSSSVTQASARINLTLQPSLSPQPTQPPPTNRGRPEVIETTQSFKTFLQCNIRQILLRPDLQAFDRKPGSKARVVKTLFTLIKEMIDAQDEQFHTAHFPPNWRDDWQAAEKNLLGRIIKAGLTENEIDSTANEINNALITNAAKARLAYLRTMIHLNQLERVKNSNKETATFWNQIDDDLAIRRKKEPIFRLAFGSLIIKKDRELWNGQNTASDVSAQAAALPTEAEIQA</sequence>
<dbReference type="AlphaFoldDB" id="A0A0L6VE47"/>
<evidence type="ECO:0000313" key="2">
    <source>
        <dbReference type="EMBL" id="KNZ59033.1"/>
    </source>
</evidence>
<dbReference type="OrthoDB" id="10415470at2759"/>
<reference evidence="2 3" key="1">
    <citation type="submission" date="2015-08" db="EMBL/GenBank/DDBJ databases">
        <title>Next Generation Sequencing and Analysis of the Genome of Puccinia sorghi L Schw, the Causal Agent of Maize Common Rust.</title>
        <authorList>
            <person name="Rochi L."/>
            <person name="Burguener G."/>
            <person name="Darino M."/>
            <person name="Turjanski A."/>
            <person name="Kreff E."/>
            <person name="Dieguez M.J."/>
            <person name="Sacco F."/>
        </authorList>
    </citation>
    <scope>NUCLEOTIDE SEQUENCE [LARGE SCALE GENOMIC DNA]</scope>
    <source>
        <strain evidence="2 3">RO10H11247</strain>
    </source>
</reference>
<accession>A0A0L6VE47</accession>
<evidence type="ECO:0000313" key="3">
    <source>
        <dbReference type="Proteomes" id="UP000037035"/>
    </source>
</evidence>
<feature type="region of interest" description="Disordered" evidence="1">
    <location>
        <begin position="1"/>
        <end position="85"/>
    </location>
</feature>
<dbReference type="EMBL" id="LAVV01006629">
    <property type="protein sequence ID" value="KNZ59033.1"/>
    <property type="molecule type" value="Genomic_DNA"/>
</dbReference>
<dbReference type="VEuPathDB" id="FungiDB:VP01_1812g4"/>
<protein>
    <submittedName>
        <fullName evidence="2">Uncharacterized protein</fullName>
    </submittedName>
</protein>
<comment type="caution">
    <text evidence="2">The sequence shown here is derived from an EMBL/GenBank/DDBJ whole genome shotgun (WGS) entry which is preliminary data.</text>
</comment>